<dbReference type="HOGENOM" id="CLU_038085_2_0_12"/>
<evidence type="ECO:0008006" key="4">
    <source>
        <dbReference type="Google" id="ProtNLM"/>
    </source>
</evidence>
<evidence type="ECO:0000313" key="2">
    <source>
        <dbReference type="EMBL" id="AEF84946.1"/>
    </source>
</evidence>
<dbReference type="KEGG" id="tpi:TREPR_1172"/>
<dbReference type="CDD" id="cd07361">
    <property type="entry name" value="MEMO_like"/>
    <property type="match status" value="1"/>
</dbReference>
<dbReference type="OrthoDB" id="9785549at2"/>
<dbReference type="EMBL" id="CP001843">
    <property type="protein sequence ID" value="AEF84946.1"/>
    <property type="molecule type" value="Genomic_DNA"/>
</dbReference>
<dbReference type="PANTHER" id="PTHR11060:SF0">
    <property type="entry name" value="PROTEIN MEMO1"/>
    <property type="match status" value="1"/>
</dbReference>
<protein>
    <recommendedName>
        <fullName evidence="4">AmmeMemoRadiSam system protein B</fullName>
    </recommendedName>
</protein>
<gene>
    <name evidence="2" type="ordered locus">TREPR_1172</name>
</gene>
<dbReference type="RefSeq" id="WP_015708901.1">
    <property type="nucleotide sequence ID" value="NC_015578.1"/>
</dbReference>
<evidence type="ECO:0000313" key="3">
    <source>
        <dbReference type="Proteomes" id="UP000009223"/>
    </source>
</evidence>
<evidence type="ECO:0000256" key="1">
    <source>
        <dbReference type="ARBA" id="ARBA00006315"/>
    </source>
</evidence>
<dbReference type="NCBIfam" id="TIGR04336">
    <property type="entry name" value="AmmeMemoSam_B"/>
    <property type="match status" value="1"/>
</dbReference>
<dbReference type="Proteomes" id="UP000009223">
    <property type="component" value="Chromosome"/>
</dbReference>
<reference evidence="3" key="1">
    <citation type="submission" date="2009-12" db="EMBL/GenBank/DDBJ databases">
        <title>Complete sequence of Treponema primitia strain ZAS-2.</title>
        <authorList>
            <person name="Tetu S.G."/>
            <person name="Matson E."/>
            <person name="Ren Q."/>
            <person name="Seshadri R."/>
            <person name="Elbourne L."/>
            <person name="Hassan K.A."/>
            <person name="Durkin A."/>
            <person name="Radune D."/>
            <person name="Mohamoud Y."/>
            <person name="Shay R."/>
            <person name="Jin S."/>
            <person name="Zhang X."/>
            <person name="Lucey K."/>
            <person name="Ballor N.R."/>
            <person name="Ottesen E."/>
            <person name="Rosenthal R."/>
            <person name="Allen A."/>
            <person name="Leadbetter J.R."/>
            <person name="Paulsen I.T."/>
        </authorList>
    </citation>
    <scope>NUCLEOTIDE SEQUENCE [LARGE SCALE GENOMIC DNA]</scope>
    <source>
        <strain evidence="3">ATCC BAA-887 / DSM 12427 / ZAS-2</strain>
    </source>
</reference>
<keyword evidence="3" id="KW-1185">Reference proteome</keyword>
<organism evidence="2 3">
    <name type="scientific">Treponema primitia (strain ATCC BAA-887 / DSM 12427 / ZAS-2)</name>
    <dbReference type="NCBI Taxonomy" id="545694"/>
    <lineage>
        <taxon>Bacteria</taxon>
        <taxon>Pseudomonadati</taxon>
        <taxon>Spirochaetota</taxon>
        <taxon>Spirochaetia</taxon>
        <taxon>Spirochaetales</taxon>
        <taxon>Treponemataceae</taxon>
        <taxon>Treponema</taxon>
    </lineage>
</organism>
<comment type="similarity">
    <text evidence="1">Belongs to the MEMO1 family.</text>
</comment>
<accession>F5YGV6</accession>
<dbReference type="Pfam" id="PF01875">
    <property type="entry name" value="Memo"/>
    <property type="match status" value="1"/>
</dbReference>
<dbReference type="eggNOG" id="COG1355">
    <property type="taxonomic scope" value="Bacteria"/>
</dbReference>
<dbReference type="STRING" id="545694.TREPR_1172"/>
<name>F5YGV6_TREPZ</name>
<dbReference type="InterPro" id="IPR002737">
    <property type="entry name" value="MEMO1_fam"/>
</dbReference>
<dbReference type="AlphaFoldDB" id="F5YGV6"/>
<sequence>MGALQKTINEKGRHPVVAGLFYPEEKIDLESQLCSLGLESGVGGKAAAIIAPHGAWNLSGAPAAAAFSAAAGRAWQRNGGEGISRVVILGTIHNKEDQGIFFSDSQFFETPLGRMWIDSEVSETLASCSTLFETNDIPHLKETSVEVLLPLVQFCFPGAAIVPVLMGGAQPRLVSALARALQVSLEPILNDTLLVISSNISLQDDEPGARSAAESCIRLLEEKKTAEFISGVQDGRISSCGGPLIAALLESGLVADRKVRLVSNPLLTAKGDWGHYTCYAGIAFE</sequence>
<reference evidence="2 3" key="2">
    <citation type="journal article" date="2011" name="ISME J.">
        <title>RNA-seq reveals cooperative metabolic interactions between two termite-gut spirochete species in co-culture.</title>
        <authorList>
            <person name="Rosenthal A.Z."/>
            <person name="Matson E.G."/>
            <person name="Eldar A."/>
            <person name="Leadbetter J.R."/>
        </authorList>
    </citation>
    <scope>NUCLEOTIDE SEQUENCE [LARGE SCALE GENOMIC DNA]</scope>
    <source>
        <strain evidence="3">ATCC BAA-887 / DSM 12427 / ZAS-2</strain>
    </source>
</reference>
<dbReference type="Gene3D" id="3.40.830.10">
    <property type="entry name" value="LigB-like"/>
    <property type="match status" value="1"/>
</dbReference>
<proteinExistence type="inferred from homology"/>
<dbReference type="PANTHER" id="PTHR11060">
    <property type="entry name" value="PROTEIN MEMO1"/>
    <property type="match status" value="1"/>
</dbReference>